<proteinExistence type="predicted"/>
<dbReference type="InParanoid" id="A2EXU9"/>
<protein>
    <submittedName>
        <fullName evidence="1">Uncharacterized protein</fullName>
    </submittedName>
</protein>
<dbReference type="EMBL" id="DS113534">
    <property type="protein sequence ID" value="EAY02482.1"/>
    <property type="molecule type" value="Genomic_DNA"/>
</dbReference>
<dbReference type="AlphaFoldDB" id="A2EXU9"/>
<reference evidence="1" key="2">
    <citation type="journal article" date="2007" name="Science">
        <title>Draft genome sequence of the sexually transmitted pathogen Trichomonas vaginalis.</title>
        <authorList>
            <person name="Carlton J.M."/>
            <person name="Hirt R.P."/>
            <person name="Silva J.C."/>
            <person name="Delcher A.L."/>
            <person name="Schatz M."/>
            <person name="Zhao Q."/>
            <person name="Wortman J.R."/>
            <person name="Bidwell S.L."/>
            <person name="Alsmark U.C.M."/>
            <person name="Besteiro S."/>
            <person name="Sicheritz-Ponten T."/>
            <person name="Noel C.J."/>
            <person name="Dacks J.B."/>
            <person name="Foster P.G."/>
            <person name="Simillion C."/>
            <person name="Van de Peer Y."/>
            <person name="Miranda-Saavedra D."/>
            <person name="Barton G.J."/>
            <person name="Westrop G.D."/>
            <person name="Mueller S."/>
            <person name="Dessi D."/>
            <person name="Fiori P.L."/>
            <person name="Ren Q."/>
            <person name="Paulsen I."/>
            <person name="Zhang H."/>
            <person name="Bastida-Corcuera F.D."/>
            <person name="Simoes-Barbosa A."/>
            <person name="Brown M.T."/>
            <person name="Hayes R.D."/>
            <person name="Mukherjee M."/>
            <person name="Okumura C.Y."/>
            <person name="Schneider R."/>
            <person name="Smith A.J."/>
            <person name="Vanacova S."/>
            <person name="Villalvazo M."/>
            <person name="Haas B.J."/>
            <person name="Pertea M."/>
            <person name="Feldblyum T.V."/>
            <person name="Utterback T.R."/>
            <person name="Shu C.L."/>
            <person name="Osoegawa K."/>
            <person name="de Jong P.J."/>
            <person name="Hrdy I."/>
            <person name="Horvathova L."/>
            <person name="Zubacova Z."/>
            <person name="Dolezal P."/>
            <person name="Malik S.B."/>
            <person name="Logsdon J.M. Jr."/>
            <person name="Henze K."/>
            <person name="Gupta A."/>
            <person name="Wang C.C."/>
            <person name="Dunne R.L."/>
            <person name="Upcroft J.A."/>
            <person name="Upcroft P."/>
            <person name="White O."/>
            <person name="Salzberg S.L."/>
            <person name="Tang P."/>
            <person name="Chiu C.-H."/>
            <person name="Lee Y.-S."/>
            <person name="Embley T.M."/>
            <person name="Coombs G.H."/>
            <person name="Mottram J.C."/>
            <person name="Tachezy J."/>
            <person name="Fraser-Liggett C.M."/>
            <person name="Johnson P.J."/>
        </authorList>
    </citation>
    <scope>NUCLEOTIDE SEQUENCE [LARGE SCALE GENOMIC DNA]</scope>
    <source>
        <strain evidence="1">G3</strain>
    </source>
</reference>
<reference evidence="1" key="1">
    <citation type="submission" date="2006-10" db="EMBL/GenBank/DDBJ databases">
        <authorList>
            <person name="Amadeo P."/>
            <person name="Zhao Q."/>
            <person name="Wortman J."/>
            <person name="Fraser-Liggett C."/>
            <person name="Carlton J."/>
        </authorList>
    </citation>
    <scope>NUCLEOTIDE SEQUENCE</scope>
    <source>
        <strain evidence="1">G3</strain>
    </source>
</reference>
<dbReference type="KEGG" id="tva:4760321"/>
<dbReference type="VEuPathDB" id="TrichDB:TVAGG3_0317770"/>
<dbReference type="Proteomes" id="UP000001542">
    <property type="component" value="Unassembled WGS sequence"/>
</dbReference>
<sequence>MWSVFNPTKVSGTALPFRKWFFNNNQQEFTSADDLHNSKSSPNSDDPSCQWCGQVKSKAQTGYKESVENVDLPEECKKDPSKCNITHYLYETHFGQSVTLKAPRHVKNDLWGVFSQIPTSADGFPSSKYAIDVNSQKELPSAEKRLKPLKLADTGVQLHEEYTDNIKNSRPVIPKIPRVFPRALPNEKHQYQVKNKMSRYCIGCAQFKQDQDIQLMNKLGEPVQYKQDKDKHVIDSDAEENFWWLFNPPKAHADELHNSKSTPNSGEIFCPWCPMVTSKEQANSLDSESQEQTESNQEMQNFGEDITMCLGLPYPENLECLQILGQGPVSPRSFEIDQAAYSSNENLKKPVKDSDAEENFWWLFNPPKAHADETSQF</sequence>
<organism evidence="1 2">
    <name type="scientific">Trichomonas vaginalis (strain ATCC PRA-98 / G3)</name>
    <dbReference type="NCBI Taxonomy" id="412133"/>
    <lineage>
        <taxon>Eukaryota</taxon>
        <taxon>Metamonada</taxon>
        <taxon>Parabasalia</taxon>
        <taxon>Trichomonadida</taxon>
        <taxon>Trichomonadidae</taxon>
        <taxon>Trichomonas</taxon>
    </lineage>
</organism>
<name>A2EXU9_TRIV3</name>
<evidence type="ECO:0000313" key="1">
    <source>
        <dbReference type="EMBL" id="EAY02482.1"/>
    </source>
</evidence>
<keyword evidence="2" id="KW-1185">Reference proteome</keyword>
<dbReference type="RefSeq" id="XP_001314721.1">
    <property type="nucleotide sequence ID" value="XM_001314687.1"/>
</dbReference>
<dbReference type="VEuPathDB" id="TrichDB:TVAG_020350"/>
<evidence type="ECO:0000313" key="2">
    <source>
        <dbReference type="Proteomes" id="UP000001542"/>
    </source>
</evidence>
<accession>A2EXU9</accession>
<gene>
    <name evidence="1" type="ORF">TVAG_020350</name>
</gene>